<feature type="transmembrane region" description="Helical" evidence="2">
    <location>
        <begin position="147"/>
        <end position="174"/>
    </location>
</feature>
<keyword evidence="2" id="KW-1133">Transmembrane helix</keyword>
<sequence>MGLAQSRSFDPEGLYLHGTAPSVLPISVAAAVGPDFILVILCCFLCGANSSLYAVYLHLFGGRKGDPAILQLAVLVSVACNATQALYGALLYYYSDLIDLYTPLGFDMNKIEVYVVVFHALQALPEAIGQVYFALRIAKLFDHRRTVVRIVLGGVLFLVAVQAVLVNWFGVAFYSMGYKSRLLDEEKRGWVKGIISAWTVVFISLELSMTVTTLARLMVLRRKTTMDGARRVIFNLAVYSVQGQVLLTAYSMSSLYLFSRSATGWYTPLYLLSGSLYTLILLANLIYRSAVSSAMQKAQSSHEAAEHSQRSLRSHRDPPPNAVCSYSTEPVENLRLETRLPPPPSHNHSNGPDWWHSKEREEREDTESKAETGSMRSWQMEPVSNRPESDGRSFGQSLPPLSRRPSGSAKPTLPLVRINTKTSFRSFKQYHF</sequence>
<dbReference type="AlphaFoldDB" id="A0A4U7KNZ5"/>
<feature type="transmembrane region" description="Helical" evidence="2">
    <location>
        <begin position="113"/>
        <end position="135"/>
    </location>
</feature>
<keyword evidence="2" id="KW-0472">Membrane</keyword>
<proteinExistence type="predicted"/>
<feature type="compositionally biased region" description="Low complexity" evidence="1">
    <location>
        <begin position="397"/>
        <end position="406"/>
    </location>
</feature>
<feature type="transmembrane region" description="Helical" evidence="2">
    <location>
        <begin position="36"/>
        <end position="56"/>
    </location>
</feature>
<comment type="caution">
    <text evidence="3">The sequence shown here is derived from an EMBL/GenBank/DDBJ whole genome shotgun (WGS) entry which is preliminary data.</text>
</comment>
<feature type="compositionally biased region" description="Basic and acidic residues" evidence="1">
    <location>
        <begin position="355"/>
        <end position="370"/>
    </location>
</feature>
<feature type="region of interest" description="Disordered" evidence="1">
    <location>
        <begin position="298"/>
        <end position="415"/>
    </location>
</feature>
<name>A0A4U7KNZ5_9BASI</name>
<feature type="transmembrane region" description="Helical" evidence="2">
    <location>
        <begin position="265"/>
        <end position="287"/>
    </location>
</feature>
<dbReference type="OrthoDB" id="2556267at2759"/>
<keyword evidence="2" id="KW-0812">Transmembrane</keyword>
<feature type="compositionally biased region" description="Basic and acidic residues" evidence="1">
    <location>
        <begin position="303"/>
        <end position="318"/>
    </location>
</feature>
<accession>A0A4U7KNZ5</accession>
<evidence type="ECO:0000313" key="4">
    <source>
        <dbReference type="Proteomes" id="UP000306050"/>
    </source>
</evidence>
<dbReference type="RefSeq" id="XP_029736637.1">
    <property type="nucleotide sequence ID" value="XM_029887145.1"/>
</dbReference>
<feature type="transmembrane region" description="Helical" evidence="2">
    <location>
        <begin position="68"/>
        <end position="93"/>
    </location>
</feature>
<evidence type="ECO:0000313" key="3">
    <source>
        <dbReference type="EMBL" id="TKY84652.1"/>
    </source>
</evidence>
<dbReference type="EMBL" id="SRRM01000022">
    <property type="protein sequence ID" value="TKY84652.1"/>
    <property type="molecule type" value="Genomic_DNA"/>
</dbReference>
<dbReference type="KEGG" id="sgra:EX895_006554"/>
<organism evidence="3 4">
    <name type="scientific">Sporisorium graminicola</name>
    <dbReference type="NCBI Taxonomy" id="280036"/>
    <lineage>
        <taxon>Eukaryota</taxon>
        <taxon>Fungi</taxon>
        <taxon>Dikarya</taxon>
        <taxon>Basidiomycota</taxon>
        <taxon>Ustilaginomycotina</taxon>
        <taxon>Ustilaginomycetes</taxon>
        <taxon>Ustilaginales</taxon>
        <taxon>Ustilaginaceae</taxon>
        <taxon>Sporisorium</taxon>
    </lineage>
</organism>
<dbReference type="GeneID" id="40729449"/>
<reference evidence="3 4" key="1">
    <citation type="submission" date="2019-05" db="EMBL/GenBank/DDBJ databases">
        <title>Sporisorium graminicola CBS 10092 draft sequencing and annotation.</title>
        <authorList>
            <person name="Solano-Gonzalez S."/>
            <person name="Caddick M.X."/>
            <person name="Darby A."/>
        </authorList>
    </citation>
    <scope>NUCLEOTIDE SEQUENCE [LARGE SCALE GENOMIC DNA]</scope>
    <source>
        <strain evidence="3 4">CBS 10092</strain>
    </source>
</reference>
<feature type="transmembrane region" description="Helical" evidence="2">
    <location>
        <begin position="194"/>
        <end position="220"/>
    </location>
</feature>
<protein>
    <submittedName>
        <fullName evidence="3">Uncharacterized protein</fullName>
    </submittedName>
</protein>
<keyword evidence="4" id="KW-1185">Reference proteome</keyword>
<evidence type="ECO:0000256" key="1">
    <source>
        <dbReference type="SAM" id="MobiDB-lite"/>
    </source>
</evidence>
<feature type="transmembrane region" description="Helical" evidence="2">
    <location>
        <begin position="232"/>
        <end position="253"/>
    </location>
</feature>
<gene>
    <name evidence="3" type="ORF">EX895_006554</name>
</gene>
<dbReference type="Proteomes" id="UP000306050">
    <property type="component" value="Chromosome SGRAM_9"/>
</dbReference>
<evidence type="ECO:0000256" key="2">
    <source>
        <dbReference type="SAM" id="Phobius"/>
    </source>
</evidence>